<sequence>MLNIIFACNLKDPMSTVVQNRIKKDLIKDHNFSCIDINDHPFYIDELQLQFNQTLIIKDNEEELSRLEGPFDELQLSKAISDSIQFLEGRFQL</sequence>
<dbReference type="RefSeq" id="WP_277595874.1">
    <property type="nucleotide sequence ID" value="NZ_JAMBPX010000011.1"/>
</dbReference>
<accession>A0A9X4R2L6</accession>
<dbReference type="Proteomes" id="UP001152302">
    <property type="component" value="Unassembled WGS sequence"/>
</dbReference>
<organism evidence="1 2">
    <name type="scientific">Staphylococcus equorum</name>
    <dbReference type="NCBI Taxonomy" id="246432"/>
    <lineage>
        <taxon>Bacteria</taxon>
        <taxon>Bacillati</taxon>
        <taxon>Bacillota</taxon>
        <taxon>Bacilli</taxon>
        <taxon>Bacillales</taxon>
        <taxon>Staphylococcaceae</taxon>
        <taxon>Staphylococcus</taxon>
    </lineage>
</organism>
<gene>
    <name evidence="1" type="ORF">M4L21_13560</name>
</gene>
<dbReference type="AlphaFoldDB" id="A0A9X4R2L6"/>
<reference evidence="1" key="1">
    <citation type="submission" date="2022-05" db="EMBL/GenBank/DDBJ databases">
        <title>Comparative genomics of Staphylococcus equorum isolates.</title>
        <authorList>
            <person name="Luelf R.H."/>
        </authorList>
    </citation>
    <scope>NUCLEOTIDE SEQUENCE</scope>
    <source>
        <strain evidence="1">TMW 2.2343</strain>
    </source>
</reference>
<protein>
    <submittedName>
        <fullName evidence="1">Uncharacterized protein</fullName>
    </submittedName>
</protein>
<evidence type="ECO:0000313" key="2">
    <source>
        <dbReference type="Proteomes" id="UP001152302"/>
    </source>
</evidence>
<name>A0A9X4R2L6_9STAP</name>
<evidence type="ECO:0000313" key="1">
    <source>
        <dbReference type="EMBL" id="MDG0860355.1"/>
    </source>
</evidence>
<comment type="caution">
    <text evidence="1">The sequence shown here is derived from an EMBL/GenBank/DDBJ whole genome shotgun (WGS) entry which is preliminary data.</text>
</comment>
<proteinExistence type="predicted"/>
<dbReference type="EMBL" id="JAMBPX010000011">
    <property type="protein sequence ID" value="MDG0860355.1"/>
    <property type="molecule type" value="Genomic_DNA"/>
</dbReference>